<dbReference type="Gene3D" id="1.20.5.170">
    <property type="match status" value="1"/>
</dbReference>
<feature type="domain" description="WIT1/2 N-terminal helical bundle" evidence="2">
    <location>
        <begin position="59"/>
        <end position="192"/>
    </location>
</feature>
<dbReference type="InterPro" id="IPR039976">
    <property type="entry name" value="WIT1/WIT2"/>
</dbReference>
<feature type="region of interest" description="Disordered" evidence="1">
    <location>
        <begin position="362"/>
        <end position="381"/>
    </location>
</feature>
<dbReference type="AlphaFoldDB" id="A0AAD3S018"/>
<keyword evidence="4" id="KW-1185">Reference proteome</keyword>
<evidence type="ECO:0000313" key="4">
    <source>
        <dbReference type="Proteomes" id="UP001279734"/>
    </source>
</evidence>
<sequence length="709" mass="79842">MFHGEGFGGKIRKAPNSQRLAACQLVSRAIGMAETAAGEIDHADSQLNNGVVLDRDVLVEVLTRLDLDLAYSSEKLVNLDLYVTNVSLGDNNLGDLSVANDNITAEEIEKAMIFDIWCGYLDSEARELGFILDSLQEQILFAHQKISSCKDMRELFTVLQARLHSSKSFLKQSQEQLVEVKKQLGKLQETHLTVRPKISYMSTDENYELKLNLQIAEQQKVVLRMLEKSLARELDLEKKFLEFKQHDEDFKSNLCLAHRALSSVETETIVAWESFLEAENAAEVFMGVAKEMMGQLQIVQFNLNGSIQREEELKSKLQTCLDQLKSRPSTINEGSDDKNSNHGEMNALKEKVTMLQEKLKDSESRLKRANAASEASREQLSEMEDVAETLRESLFEAESRAQNFEGKLTALNETNMELTEELGFLKSGADSKAEKISLLEKQVRKLENQLQHSKASSEASQEQQNMLYSAIWDMETLIEDLKSKVSKAETRTENAEEQCLVLAETNLELNKEISYLKSRTESFESSLVEAERVKVARVKEINNGAKLITDMVMQLAIERERIHKQLNSLAGENKILMDELRRTKKYSFEMKLANKEDDAKVFLSSMSNLATTSTRGTLEELTGPTSTPNLVDKPPDNTLKNETEFGSFQSVNHAAGVLLKDEAAADERSRHLDTKYIFMAILVSVLSALGMLMYGQELFSASGHFLGRQ</sequence>
<protein>
    <recommendedName>
        <fullName evidence="2">WIT1/2 N-terminal helical bundle domain-containing protein</fullName>
    </recommendedName>
</protein>
<dbReference type="PANTHER" id="PTHR35705:SF2">
    <property type="entry name" value="WPP DOMAIN-INTERACTING TAIL-ANCHORED PROTEIN 2"/>
    <property type="match status" value="1"/>
</dbReference>
<dbReference type="PANTHER" id="PTHR35705">
    <property type="entry name" value="WPP DOMAIN-INTERACTING TAIL-ANCHORED PROTEIN 1"/>
    <property type="match status" value="1"/>
</dbReference>
<dbReference type="Pfam" id="PF26581">
    <property type="entry name" value="WIT1_2_N"/>
    <property type="match status" value="1"/>
</dbReference>
<dbReference type="SUPFAM" id="SSF57997">
    <property type="entry name" value="Tropomyosin"/>
    <property type="match status" value="1"/>
</dbReference>
<reference evidence="3" key="1">
    <citation type="submission" date="2023-05" db="EMBL/GenBank/DDBJ databases">
        <title>Nepenthes gracilis genome sequencing.</title>
        <authorList>
            <person name="Fukushima K."/>
        </authorList>
    </citation>
    <scope>NUCLEOTIDE SEQUENCE</scope>
    <source>
        <strain evidence="3">SING2019-196</strain>
    </source>
</reference>
<dbReference type="InterPro" id="IPR058610">
    <property type="entry name" value="WIT1_2_N"/>
</dbReference>
<accession>A0AAD3S018</accession>
<evidence type="ECO:0000259" key="2">
    <source>
        <dbReference type="Pfam" id="PF26581"/>
    </source>
</evidence>
<dbReference type="Proteomes" id="UP001279734">
    <property type="component" value="Unassembled WGS sequence"/>
</dbReference>
<gene>
    <name evidence="3" type="ORF">Nepgr_003671</name>
</gene>
<comment type="caution">
    <text evidence="3">The sequence shown here is derived from an EMBL/GenBank/DDBJ whole genome shotgun (WGS) entry which is preliminary data.</text>
</comment>
<name>A0AAD3S018_NEPGR</name>
<proteinExistence type="predicted"/>
<evidence type="ECO:0000313" key="3">
    <source>
        <dbReference type="EMBL" id="GMH01832.1"/>
    </source>
</evidence>
<dbReference type="EMBL" id="BSYO01000003">
    <property type="protein sequence ID" value="GMH01832.1"/>
    <property type="molecule type" value="Genomic_DNA"/>
</dbReference>
<evidence type="ECO:0000256" key="1">
    <source>
        <dbReference type="SAM" id="MobiDB-lite"/>
    </source>
</evidence>
<organism evidence="3 4">
    <name type="scientific">Nepenthes gracilis</name>
    <name type="common">Slender pitcher plant</name>
    <dbReference type="NCBI Taxonomy" id="150966"/>
    <lineage>
        <taxon>Eukaryota</taxon>
        <taxon>Viridiplantae</taxon>
        <taxon>Streptophyta</taxon>
        <taxon>Embryophyta</taxon>
        <taxon>Tracheophyta</taxon>
        <taxon>Spermatophyta</taxon>
        <taxon>Magnoliopsida</taxon>
        <taxon>eudicotyledons</taxon>
        <taxon>Gunneridae</taxon>
        <taxon>Pentapetalae</taxon>
        <taxon>Caryophyllales</taxon>
        <taxon>Nepenthaceae</taxon>
        <taxon>Nepenthes</taxon>
    </lineage>
</organism>